<dbReference type="AlphaFoldDB" id="A0A0R0AEX8"/>
<proteinExistence type="predicted"/>
<protein>
    <submittedName>
        <fullName evidence="1">Uncharacterized protein</fullName>
    </submittedName>
</protein>
<reference evidence="1 2" key="1">
    <citation type="submission" date="2015-10" db="EMBL/GenBank/DDBJ databases">
        <title>Genome sequencing and analysis of members of genus Stenotrophomonas.</title>
        <authorList>
            <person name="Patil P.P."/>
            <person name="Midha S."/>
            <person name="Patil P.B."/>
        </authorList>
    </citation>
    <scope>NUCLEOTIDE SEQUENCE [LARGE SCALE GENOMIC DNA]</scope>
    <source>
        <strain evidence="1 2">JCM 16536</strain>
    </source>
</reference>
<keyword evidence="2" id="KW-1185">Reference proteome</keyword>
<accession>A0A0R0AEX8</accession>
<evidence type="ECO:0000313" key="2">
    <source>
        <dbReference type="Proteomes" id="UP000051802"/>
    </source>
</evidence>
<name>A0A0R0AEX8_9GAMM</name>
<comment type="caution">
    <text evidence="1">The sequence shown here is derived from an EMBL/GenBank/DDBJ whole genome shotgun (WGS) entry which is preliminary data.</text>
</comment>
<evidence type="ECO:0000313" key="1">
    <source>
        <dbReference type="EMBL" id="KRG43375.1"/>
    </source>
</evidence>
<dbReference type="EMBL" id="LLXU01000075">
    <property type="protein sequence ID" value="KRG43375.1"/>
    <property type="molecule type" value="Genomic_DNA"/>
</dbReference>
<dbReference type="RefSeq" id="WP_057646459.1">
    <property type="nucleotide sequence ID" value="NZ_LLXU01000075.1"/>
</dbReference>
<organism evidence="1 2">
    <name type="scientific">Stenotrophomonas panacihumi</name>
    <dbReference type="NCBI Taxonomy" id="676599"/>
    <lineage>
        <taxon>Bacteria</taxon>
        <taxon>Pseudomonadati</taxon>
        <taxon>Pseudomonadota</taxon>
        <taxon>Gammaproteobacteria</taxon>
        <taxon>Lysobacterales</taxon>
        <taxon>Lysobacteraceae</taxon>
        <taxon>Stenotrophomonas</taxon>
    </lineage>
</organism>
<sequence>MPDFNKDVSRLRSQITALKEQLEEQENGVLPKAAALQRAEASVYAFAADVDFPAHYFLDQERSHLVNPTPHGANGAYALLCKLFPEQIIGLLKGEIEAAYSRGVTIADDKERGKMEAKLGELERQEERTIREAAAAGVRIARRADVSPETLLAAD</sequence>
<dbReference type="Proteomes" id="UP000051802">
    <property type="component" value="Unassembled WGS sequence"/>
</dbReference>
<dbReference type="STRING" id="676599.ARC20_10035"/>
<gene>
    <name evidence="1" type="ORF">ARC20_10035</name>
</gene>